<dbReference type="InterPro" id="IPR011989">
    <property type="entry name" value="ARM-like"/>
</dbReference>
<dbReference type="OMA" id="DRYDHES"/>
<dbReference type="Proteomes" id="UP000019132">
    <property type="component" value="Unassembled WGS sequence"/>
</dbReference>
<dbReference type="VEuPathDB" id="FungiDB:PYU1_G012774"/>
<dbReference type="InterPro" id="IPR057978">
    <property type="entry name" value="TPR_DAAF5"/>
</dbReference>
<name>K3X6F2_GLOUD</name>
<evidence type="ECO:0000259" key="3">
    <source>
        <dbReference type="Pfam" id="PF25757"/>
    </source>
</evidence>
<reference evidence="5" key="2">
    <citation type="submission" date="2010-04" db="EMBL/GenBank/DDBJ databases">
        <authorList>
            <person name="Buell R."/>
            <person name="Hamilton J."/>
            <person name="Hostetler J."/>
        </authorList>
    </citation>
    <scope>NUCLEOTIDE SEQUENCE [LARGE SCALE GENOMIC DNA]</scope>
    <source>
        <strain evidence="5">DAOM:BR144</strain>
    </source>
</reference>
<dbReference type="Pfam" id="PF24573">
    <property type="entry name" value="HEAT_DAAF5"/>
    <property type="match status" value="1"/>
</dbReference>
<proteinExistence type="predicted"/>
<dbReference type="STRING" id="431595.K3X6F2"/>
<dbReference type="eggNOG" id="ENOG502QRXT">
    <property type="taxonomic scope" value="Eukaryota"/>
</dbReference>
<dbReference type="EnsemblProtists" id="PYU1_T012801">
    <property type="protein sequence ID" value="PYU1_T012801"/>
    <property type="gene ID" value="PYU1_G012774"/>
</dbReference>
<dbReference type="HOGENOM" id="CLU_017560_0_0_1"/>
<evidence type="ECO:0000313" key="5">
    <source>
        <dbReference type="Proteomes" id="UP000019132"/>
    </source>
</evidence>
<dbReference type="Gene3D" id="1.25.10.10">
    <property type="entry name" value="Leucine-rich Repeat Variant"/>
    <property type="match status" value="2"/>
</dbReference>
<dbReference type="InParanoid" id="K3X6F2"/>
<keyword evidence="5" id="KW-1185">Reference proteome</keyword>
<feature type="region of interest" description="Disordered" evidence="1">
    <location>
        <begin position="37"/>
        <end position="67"/>
    </location>
</feature>
<organism evidence="4 5">
    <name type="scientific">Globisporangium ultimum (strain ATCC 200006 / CBS 805.95 / DAOM BR144)</name>
    <name type="common">Pythium ultimum</name>
    <dbReference type="NCBI Taxonomy" id="431595"/>
    <lineage>
        <taxon>Eukaryota</taxon>
        <taxon>Sar</taxon>
        <taxon>Stramenopiles</taxon>
        <taxon>Oomycota</taxon>
        <taxon>Peronosporomycetes</taxon>
        <taxon>Pythiales</taxon>
        <taxon>Pythiaceae</taxon>
        <taxon>Globisporangium</taxon>
    </lineage>
</organism>
<reference evidence="4" key="3">
    <citation type="submission" date="2015-02" db="UniProtKB">
        <authorList>
            <consortium name="EnsemblProtists"/>
        </authorList>
    </citation>
    <scope>IDENTIFICATION</scope>
    <source>
        <strain evidence="4">DAOM BR144</strain>
    </source>
</reference>
<feature type="domain" description="Dynein axonemal assembly factor 5 TPR repeats" evidence="3">
    <location>
        <begin position="402"/>
        <end position="473"/>
    </location>
</feature>
<sequence length="690" mass="78177">MAAHRTNDGIDAIWQEMQQQNECRRVDVDRLLKKSMVASTKQRSRKVGMAKSSKSTAESAYGVKTESSPSCARVHARQVASGSTDTVARGHQMEAQPFNLQRELNCLSDEASYVRKQAALALEAHFLTSATQKQHGDECSAIASVNDLVYGSADDLIEFGELAKPLFKRFNDPVEKVRDVCIRIVTQFIAKEEDLLRFIPYLMPAITNRISSQYAYDEENQQFTRDQFLQAAFKRGRIFVEEGQVAQIKPEEPSEEIRLQFLTLIEALLDNVFARNASSILHAYMFDILVILVSGLHDNFHEINVKACSILRSISNNMVSVMKHFSVAMVRAAKNLLLHRLARVRIAGIDTIRALVTCPNRDKCKGSGTEAIADLIGHRDENVIPISAFYTTEIRLNYFAKLDQDANALVRKAFFDTISDWMTNLPDRYDHESRLMPYLLSAVSDENNEISRDAMQTLAFLGRRYEDEHGEEILEMKQYGVDGKNPSYNYHKQLPSPFLDHRPSLGTRLYVRGRARRFLNPVLRELNNWQSKTRGHAVRLLKSVIVYCEEQITVDAHLLIQTLLRIWNEPYVSNDIKVIAELTGRFTAPDTYMPLILSRIRGDADVTQMVSPAQTATAIEVLQLLMEGSLDKTLLPHIQEILDTTSCNHVLAFEHGDAKHALGKLILELSMLLEQQTTSMQWLGTLFLIS</sequence>
<dbReference type="PANTHER" id="PTHR16216:SF10">
    <property type="entry name" value="RNA POLYMERASE II ASSEMBLY FACTOR RTP1 C-TERMINAL DOMAIN-CONTAINING PROTEIN"/>
    <property type="match status" value="1"/>
</dbReference>
<feature type="domain" description="Dynein axonemal assembly factor 5 TPR repeats" evidence="3">
    <location>
        <begin position="247"/>
        <end position="362"/>
    </location>
</feature>
<feature type="domain" description="Dynein axonemal assembly factor 5 TPR repeats" evidence="3">
    <location>
        <begin position="160"/>
        <end position="216"/>
    </location>
</feature>
<reference evidence="5" key="1">
    <citation type="journal article" date="2010" name="Genome Biol.">
        <title>Genome sequence of the necrotrophic plant pathogen Pythium ultimum reveals original pathogenicity mechanisms and effector repertoire.</title>
        <authorList>
            <person name="Levesque C.A."/>
            <person name="Brouwer H."/>
            <person name="Cano L."/>
            <person name="Hamilton J.P."/>
            <person name="Holt C."/>
            <person name="Huitema E."/>
            <person name="Raffaele S."/>
            <person name="Robideau G.P."/>
            <person name="Thines M."/>
            <person name="Win J."/>
            <person name="Zerillo M.M."/>
            <person name="Beakes G.W."/>
            <person name="Boore J.L."/>
            <person name="Busam D."/>
            <person name="Dumas B."/>
            <person name="Ferriera S."/>
            <person name="Fuerstenberg S.I."/>
            <person name="Gachon C.M."/>
            <person name="Gaulin E."/>
            <person name="Govers F."/>
            <person name="Grenville-Briggs L."/>
            <person name="Horner N."/>
            <person name="Hostetler J."/>
            <person name="Jiang R.H."/>
            <person name="Johnson J."/>
            <person name="Krajaejun T."/>
            <person name="Lin H."/>
            <person name="Meijer H.J."/>
            <person name="Moore B."/>
            <person name="Morris P."/>
            <person name="Phuntmart V."/>
            <person name="Puiu D."/>
            <person name="Shetty J."/>
            <person name="Stajich J.E."/>
            <person name="Tripathy S."/>
            <person name="Wawra S."/>
            <person name="van West P."/>
            <person name="Whitty B.R."/>
            <person name="Coutinho P.M."/>
            <person name="Henrissat B."/>
            <person name="Martin F."/>
            <person name="Thomas P.D."/>
            <person name="Tyler B.M."/>
            <person name="De Vries R.P."/>
            <person name="Kamoun S."/>
            <person name="Yandell M."/>
            <person name="Tisserat N."/>
            <person name="Buell C.R."/>
        </authorList>
    </citation>
    <scope>NUCLEOTIDE SEQUENCE</scope>
    <source>
        <strain evidence="5">DAOM:BR144</strain>
    </source>
</reference>
<evidence type="ECO:0000313" key="4">
    <source>
        <dbReference type="EnsemblProtists" id="PYU1_T012801"/>
    </source>
</evidence>
<dbReference type="AlphaFoldDB" id="K3X6F2"/>
<dbReference type="SUPFAM" id="SSF48371">
    <property type="entry name" value="ARM repeat"/>
    <property type="match status" value="1"/>
</dbReference>
<feature type="domain" description="Dynein axonemal assembly factor 5 HEAT-repeat" evidence="2">
    <location>
        <begin position="498"/>
        <end position="674"/>
    </location>
</feature>
<dbReference type="InterPro" id="IPR016024">
    <property type="entry name" value="ARM-type_fold"/>
</dbReference>
<accession>K3X6F2</accession>
<dbReference type="EMBL" id="GL376581">
    <property type="status" value="NOT_ANNOTATED_CDS"/>
    <property type="molecule type" value="Genomic_DNA"/>
</dbReference>
<dbReference type="PANTHER" id="PTHR16216">
    <property type="entry name" value="DYNEIN ASSEMBLY FACTOR 5, AXONEMAL"/>
    <property type="match status" value="1"/>
</dbReference>
<dbReference type="Pfam" id="PF25757">
    <property type="entry name" value="TPR_DNAAF5"/>
    <property type="match status" value="3"/>
</dbReference>
<dbReference type="InterPro" id="IPR052623">
    <property type="entry name" value="DAAF5"/>
</dbReference>
<evidence type="ECO:0000256" key="1">
    <source>
        <dbReference type="SAM" id="MobiDB-lite"/>
    </source>
</evidence>
<protein>
    <submittedName>
        <fullName evidence="4">Uncharacterized protein</fullName>
    </submittedName>
</protein>
<evidence type="ECO:0000259" key="2">
    <source>
        <dbReference type="Pfam" id="PF24573"/>
    </source>
</evidence>
<dbReference type="InterPro" id="IPR056497">
    <property type="entry name" value="HEAT_DAAF5"/>
</dbReference>